<dbReference type="GO" id="GO:0032543">
    <property type="term" value="P:mitochondrial translation"/>
    <property type="evidence" value="ECO:0007669"/>
    <property type="project" value="InterPro"/>
</dbReference>
<gene>
    <name evidence="8" type="ORF">B0A49_09045</name>
</gene>
<dbReference type="Proteomes" id="UP000308768">
    <property type="component" value="Unassembled WGS sequence"/>
</dbReference>
<comment type="subcellular location">
    <subcellularLocation>
        <location evidence="1">Mitochondrion</location>
    </subcellularLocation>
</comment>
<name>A0A4U0WGY7_9PEZI</name>
<dbReference type="PANTHER" id="PTHR21396:SF2">
    <property type="entry name" value="LARGE RIBOSOMAL SUBUNIT PROTEIN ML43"/>
    <property type="match status" value="1"/>
</dbReference>
<keyword evidence="9" id="KW-1185">Reference proteome</keyword>
<comment type="similarity">
    <text evidence="2">Belongs to the mitochondrion-specific ribosomal protein mL43 family.</text>
</comment>
<evidence type="ECO:0000256" key="1">
    <source>
        <dbReference type="ARBA" id="ARBA00004173"/>
    </source>
</evidence>
<evidence type="ECO:0000256" key="5">
    <source>
        <dbReference type="ARBA" id="ARBA00023274"/>
    </source>
</evidence>
<evidence type="ECO:0000256" key="3">
    <source>
        <dbReference type="ARBA" id="ARBA00022980"/>
    </source>
</evidence>
<dbReference type="GO" id="GO:0003735">
    <property type="term" value="F:structural constituent of ribosome"/>
    <property type="evidence" value="ECO:0007669"/>
    <property type="project" value="InterPro"/>
</dbReference>
<dbReference type="InterPro" id="IPR039927">
    <property type="entry name" value="Ribosomal_mL43"/>
</dbReference>
<protein>
    <recommendedName>
        <fullName evidence="6">Large ribosomal subunit protein mL43</fullName>
    </recommendedName>
</protein>
<proteinExistence type="inferred from homology"/>
<evidence type="ECO:0000256" key="6">
    <source>
        <dbReference type="ARBA" id="ARBA00035188"/>
    </source>
</evidence>
<keyword evidence="5" id="KW-0687">Ribonucleoprotein</keyword>
<organism evidence="8 9">
    <name type="scientific">Cryomyces minteri</name>
    <dbReference type="NCBI Taxonomy" id="331657"/>
    <lineage>
        <taxon>Eukaryota</taxon>
        <taxon>Fungi</taxon>
        <taxon>Dikarya</taxon>
        <taxon>Ascomycota</taxon>
        <taxon>Pezizomycotina</taxon>
        <taxon>Dothideomycetes</taxon>
        <taxon>Dothideomycetes incertae sedis</taxon>
        <taxon>Cryomyces</taxon>
    </lineage>
</organism>
<dbReference type="Pfam" id="PF05047">
    <property type="entry name" value="L51_S25_CI-B8"/>
    <property type="match status" value="1"/>
</dbReference>
<dbReference type="STRING" id="331657.A0A4U0WGY7"/>
<dbReference type="OrthoDB" id="88at2759"/>
<dbReference type="SUPFAM" id="SSF52833">
    <property type="entry name" value="Thioredoxin-like"/>
    <property type="match status" value="1"/>
</dbReference>
<evidence type="ECO:0000313" key="9">
    <source>
        <dbReference type="Proteomes" id="UP000308768"/>
    </source>
</evidence>
<keyword evidence="4" id="KW-0496">Mitochondrion</keyword>
<evidence type="ECO:0000313" key="8">
    <source>
        <dbReference type="EMBL" id="TKA61837.1"/>
    </source>
</evidence>
<dbReference type="InterPro" id="IPR036249">
    <property type="entry name" value="Thioredoxin-like_sf"/>
</dbReference>
<dbReference type="PANTHER" id="PTHR21396">
    <property type="entry name" value="39S RIBOSOMAL PROTEIN L43"/>
    <property type="match status" value="1"/>
</dbReference>
<dbReference type="SMART" id="SM00916">
    <property type="entry name" value="L51_S25_CI-B8"/>
    <property type="match status" value="1"/>
</dbReference>
<dbReference type="GO" id="GO:0005762">
    <property type="term" value="C:mitochondrial large ribosomal subunit"/>
    <property type="evidence" value="ECO:0007669"/>
    <property type="project" value="TreeGrafter"/>
</dbReference>
<comment type="caution">
    <text evidence="8">The sequence shown here is derived from an EMBL/GenBank/DDBJ whole genome shotgun (WGS) entry which is preliminary data.</text>
</comment>
<accession>A0A4U0WGY7</accession>
<evidence type="ECO:0000259" key="7">
    <source>
        <dbReference type="SMART" id="SM00916"/>
    </source>
</evidence>
<dbReference type="FunFam" id="3.40.30.10:FF:000173">
    <property type="entry name" value="Mitochondrial 54S ribosomal protein"/>
    <property type="match status" value="1"/>
</dbReference>
<evidence type="ECO:0000256" key="2">
    <source>
        <dbReference type="ARBA" id="ARBA00006073"/>
    </source>
</evidence>
<keyword evidence="3" id="KW-0689">Ribosomal protein</keyword>
<feature type="domain" description="Ribosomal protein/NADH dehydrogenase" evidence="7">
    <location>
        <begin position="32"/>
        <end position="105"/>
    </location>
</feature>
<dbReference type="Gene3D" id="3.40.30.10">
    <property type="entry name" value="Glutaredoxin"/>
    <property type="match status" value="1"/>
</dbReference>
<reference evidence="8 9" key="1">
    <citation type="submission" date="2017-03" db="EMBL/GenBank/DDBJ databases">
        <title>Genomes of endolithic fungi from Antarctica.</title>
        <authorList>
            <person name="Coleine C."/>
            <person name="Masonjones S."/>
            <person name="Stajich J.E."/>
        </authorList>
    </citation>
    <scope>NUCLEOTIDE SEQUENCE [LARGE SCALE GENOMIC DNA]</scope>
    <source>
        <strain evidence="8 9">CCFEE 5187</strain>
    </source>
</reference>
<dbReference type="AlphaFoldDB" id="A0A4U0WGY7"/>
<dbReference type="InterPro" id="IPR007741">
    <property type="entry name" value="Ribosomal_mL43/mS25/NADH_DH"/>
</dbReference>
<evidence type="ECO:0000256" key="4">
    <source>
        <dbReference type="ARBA" id="ARBA00023128"/>
    </source>
</evidence>
<dbReference type="EMBL" id="NAJN01001670">
    <property type="protein sequence ID" value="TKA61837.1"/>
    <property type="molecule type" value="Genomic_DNA"/>
</dbReference>
<sequence length="137" mass="15297">MPLQALRTVARSQNGVGAFILQCKRLDFHYCDWAGSSKGMNSFLQSHLPAFAASNPQIEITVSPRPRKHPVIKGTYINGREKAVCVRNMEVKEILAKAELLRDANGEKLRKAKKPVKSANESVRGIWDPFHGANWSI</sequence>